<organism evidence="1 2">
    <name type="scientific">Paenibacillus wenxiniae</name>
    <dbReference type="NCBI Taxonomy" id="1636843"/>
    <lineage>
        <taxon>Bacteria</taxon>
        <taxon>Bacillati</taxon>
        <taxon>Bacillota</taxon>
        <taxon>Bacilli</taxon>
        <taxon>Bacillales</taxon>
        <taxon>Paenibacillaceae</taxon>
        <taxon>Paenibacillus</taxon>
    </lineage>
</organism>
<dbReference type="GO" id="GO:0004519">
    <property type="term" value="F:endonuclease activity"/>
    <property type="evidence" value="ECO:0007669"/>
    <property type="project" value="UniProtKB-KW"/>
</dbReference>
<gene>
    <name evidence="1" type="ORF">ACFSC9_05295</name>
</gene>
<comment type="caution">
    <text evidence="1">The sequence shown here is derived from an EMBL/GenBank/DDBJ whole genome shotgun (WGS) entry which is preliminary data.</text>
</comment>
<dbReference type="RefSeq" id="WP_347324575.1">
    <property type="nucleotide sequence ID" value="NZ_JBCGUH010000003.1"/>
</dbReference>
<keyword evidence="1" id="KW-0378">Hydrolase</keyword>
<protein>
    <submittedName>
        <fullName evidence="1">Restriction endonuclease, SacI family</fullName>
        <ecNumber evidence="1">3.1.21.-</ecNumber>
    </submittedName>
</protein>
<evidence type="ECO:0000313" key="2">
    <source>
        <dbReference type="Proteomes" id="UP001597233"/>
    </source>
</evidence>
<proteinExistence type="predicted"/>
<keyword evidence="1" id="KW-0540">Nuclease</keyword>
<dbReference type="Pfam" id="PF09566">
    <property type="entry name" value="RE_SacI"/>
    <property type="match status" value="1"/>
</dbReference>
<dbReference type="InterPro" id="IPR019066">
    <property type="entry name" value="Restrct_endonuc_II_SacI"/>
</dbReference>
<sequence>MNFQTAEKLLLQSYNEAQEITFDPDDALSKAINTVLHGTHKTYKYIMVNAFLAKATDPSINPICLQKKSKLPGAYDARSLCHQVLIKFEREFLQNALGGSNEPFLNKPARFEELSLTNAVRSGKDKETLQLLCMLLPQITDYGTAMTALISSMYYLQKIAKKNSGIATISSLKNPTYLEINSLLNDLVAKSMGGEALALAIGALLNMYSFSLKGDTKVETHVVNQAGSSSKEVGDIDFYNDNILTYVIEAKDKIFTPTDVDHAIQKTFQSNCNRLTFIYGPHATKLGDKNEEILIQQAAQKGIFLNIISFDDFKINLLSMILPVTTDLFFTSAREVIREARMREETLEQFLFICKKYDLV</sequence>
<keyword evidence="1" id="KW-0255">Endonuclease</keyword>
<dbReference type="EC" id="3.1.21.-" evidence="1"/>
<dbReference type="EMBL" id="JBHUEH010000010">
    <property type="protein sequence ID" value="MFD1884936.1"/>
    <property type="molecule type" value="Genomic_DNA"/>
</dbReference>
<reference evidence="2" key="1">
    <citation type="journal article" date="2019" name="Int. J. Syst. Evol. Microbiol.">
        <title>The Global Catalogue of Microorganisms (GCM) 10K type strain sequencing project: providing services to taxonomists for standard genome sequencing and annotation.</title>
        <authorList>
            <consortium name="The Broad Institute Genomics Platform"/>
            <consortium name="The Broad Institute Genome Sequencing Center for Infectious Disease"/>
            <person name="Wu L."/>
            <person name="Ma J."/>
        </authorList>
    </citation>
    <scope>NUCLEOTIDE SEQUENCE [LARGE SCALE GENOMIC DNA]</scope>
    <source>
        <strain evidence="2">CCUG 54950</strain>
    </source>
</reference>
<evidence type="ECO:0000313" key="1">
    <source>
        <dbReference type="EMBL" id="MFD1884936.1"/>
    </source>
</evidence>
<name>A0ABW4RF80_9BACL</name>
<dbReference type="Proteomes" id="UP001597233">
    <property type="component" value="Unassembled WGS sequence"/>
</dbReference>
<accession>A0ABW4RF80</accession>
<dbReference type="GO" id="GO:0016787">
    <property type="term" value="F:hydrolase activity"/>
    <property type="evidence" value="ECO:0007669"/>
    <property type="project" value="UniProtKB-KW"/>
</dbReference>
<keyword evidence="2" id="KW-1185">Reference proteome</keyword>